<evidence type="ECO:0008006" key="4">
    <source>
        <dbReference type="Google" id="ProtNLM"/>
    </source>
</evidence>
<sequence>MRLKLLPPDHVDIGNSLSTIGEIYENLHKPMLALNYYQQALAIYKTCLHPWHFNVWSLELNIERLSEELGIELDESN</sequence>
<name>A0A815B1R7_9BILA</name>
<evidence type="ECO:0000313" key="1">
    <source>
        <dbReference type="EMBL" id="CAF1264472.1"/>
    </source>
</evidence>
<dbReference type="SUPFAM" id="SSF48452">
    <property type="entry name" value="TPR-like"/>
    <property type="match status" value="1"/>
</dbReference>
<dbReference type="InterPro" id="IPR011990">
    <property type="entry name" value="TPR-like_helical_dom_sf"/>
</dbReference>
<comment type="caution">
    <text evidence="1">The sequence shown here is derived from an EMBL/GenBank/DDBJ whole genome shotgun (WGS) entry which is preliminary data.</text>
</comment>
<dbReference type="AlphaFoldDB" id="A0A815B1R7"/>
<evidence type="ECO:0000313" key="3">
    <source>
        <dbReference type="Proteomes" id="UP000663889"/>
    </source>
</evidence>
<evidence type="ECO:0000313" key="2">
    <source>
        <dbReference type="EMBL" id="CAF4219457.1"/>
    </source>
</evidence>
<dbReference type="Gene3D" id="1.25.40.10">
    <property type="entry name" value="Tetratricopeptide repeat domain"/>
    <property type="match status" value="1"/>
</dbReference>
<proteinExistence type="predicted"/>
<protein>
    <recommendedName>
        <fullName evidence="4">Tetratricopeptide repeat protein</fullName>
    </recommendedName>
</protein>
<dbReference type="EMBL" id="CAJNOU010001883">
    <property type="protein sequence ID" value="CAF1264472.1"/>
    <property type="molecule type" value="Genomic_DNA"/>
</dbReference>
<accession>A0A815B1R7</accession>
<dbReference type="EMBL" id="CAJOAX010024774">
    <property type="protein sequence ID" value="CAF4219457.1"/>
    <property type="molecule type" value="Genomic_DNA"/>
</dbReference>
<dbReference type="Proteomes" id="UP000663889">
    <property type="component" value="Unassembled WGS sequence"/>
</dbReference>
<dbReference type="Proteomes" id="UP000663823">
    <property type="component" value="Unassembled WGS sequence"/>
</dbReference>
<reference evidence="1" key="1">
    <citation type="submission" date="2021-02" db="EMBL/GenBank/DDBJ databases">
        <authorList>
            <person name="Nowell W R."/>
        </authorList>
    </citation>
    <scope>NUCLEOTIDE SEQUENCE</scope>
</reference>
<organism evidence="1 3">
    <name type="scientific">Rotaria sordida</name>
    <dbReference type="NCBI Taxonomy" id="392033"/>
    <lineage>
        <taxon>Eukaryota</taxon>
        <taxon>Metazoa</taxon>
        <taxon>Spiralia</taxon>
        <taxon>Gnathifera</taxon>
        <taxon>Rotifera</taxon>
        <taxon>Eurotatoria</taxon>
        <taxon>Bdelloidea</taxon>
        <taxon>Philodinida</taxon>
        <taxon>Philodinidae</taxon>
        <taxon>Rotaria</taxon>
    </lineage>
</organism>
<gene>
    <name evidence="2" type="ORF">OTI717_LOCUS39314</name>
    <name evidence="1" type="ORF">SEV965_LOCUS24417</name>
</gene>